<organism evidence="16">
    <name type="scientific">Caenorhabditis brenneri</name>
    <name type="common">Nematode worm</name>
    <dbReference type="NCBI Taxonomy" id="135651"/>
    <lineage>
        <taxon>Eukaryota</taxon>
        <taxon>Metazoa</taxon>
        <taxon>Ecdysozoa</taxon>
        <taxon>Nematoda</taxon>
        <taxon>Chromadorea</taxon>
        <taxon>Rhabditida</taxon>
        <taxon>Rhabditina</taxon>
        <taxon>Rhabditomorpha</taxon>
        <taxon>Rhabditoidea</taxon>
        <taxon>Rhabditidae</taxon>
        <taxon>Peloderinae</taxon>
        <taxon>Caenorhabditis</taxon>
    </lineage>
</organism>
<evidence type="ECO:0000313" key="16">
    <source>
        <dbReference type="Proteomes" id="UP000008068"/>
    </source>
</evidence>
<keyword evidence="16" id="KW-1185">Reference proteome</keyword>
<name>G0N2K2_CAEBE</name>
<dbReference type="FunFam" id="3.30.160.60:FF:000063">
    <property type="entry name" value="Wilms tumor 1-KTS isoform"/>
    <property type="match status" value="1"/>
</dbReference>
<dbReference type="GO" id="GO:0005654">
    <property type="term" value="C:nucleoplasm"/>
    <property type="evidence" value="ECO:0007669"/>
    <property type="project" value="UniProtKB-SubCell"/>
</dbReference>
<evidence type="ECO:0000259" key="14">
    <source>
        <dbReference type="PROSITE" id="PS50157"/>
    </source>
</evidence>
<keyword evidence="9" id="KW-0832">Ubl conjugation</keyword>
<evidence type="ECO:0000256" key="1">
    <source>
        <dbReference type="ARBA" id="ARBA00004604"/>
    </source>
</evidence>
<dbReference type="eggNOG" id="KOG1721">
    <property type="taxonomic scope" value="Eukaryota"/>
</dbReference>
<keyword evidence="7 13" id="KW-0863">Zinc-finger</keyword>
<dbReference type="Pfam" id="PF23561">
    <property type="entry name" value="zf-C2H2_15"/>
    <property type="match status" value="1"/>
</dbReference>
<dbReference type="InterPro" id="IPR013087">
    <property type="entry name" value="Znf_C2H2_type"/>
</dbReference>
<comment type="subcellular location">
    <subcellularLocation>
        <location evidence="1">Nucleus</location>
        <location evidence="1">Nucleolus</location>
    </subcellularLocation>
    <subcellularLocation>
        <location evidence="2">Nucleus</location>
        <location evidence="2">Nucleoplasm</location>
    </subcellularLocation>
</comment>
<evidence type="ECO:0000256" key="11">
    <source>
        <dbReference type="ARBA" id="ARBA00023242"/>
    </source>
</evidence>
<dbReference type="SMART" id="SM00355">
    <property type="entry name" value="ZnF_C2H2"/>
    <property type="match status" value="4"/>
</dbReference>
<gene>
    <name evidence="15" type="ORF">CAEBREN_13574</name>
</gene>
<evidence type="ECO:0000256" key="8">
    <source>
        <dbReference type="ARBA" id="ARBA00022833"/>
    </source>
</evidence>
<evidence type="ECO:0000256" key="13">
    <source>
        <dbReference type="PROSITE-ProRule" id="PRU00042"/>
    </source>
</evidence>
<dbReference type="AlphaFoldDB" id="G0N2K2"/>
<proteinExistence type="inferred from homology"/>
<keyword evidence="6" id="KW-0677">Repeat</keyword>
<evidence type="ECO:0000256" key="2">
    <source>
        <dbReference type="ARBA" id="ARBA00004642"/>
    </source>
</evidence>
<dbReference type="Gene3D" id="3.30.160.60">
    <property type="entry name" value="Classic Zinc Finger"/>
    <property type="match status" value="3"/>
</dbReference>
<dbReference type="GO" id="GO:0000978">
    <property type="term" value="F:RNA polymerase II cis-regulatory region sequence-specific DNA binding"/>
    <property type="evidence" value="ECO:0007669"/>
    <property type="project" value="TreeGrafter"/>
</dbReference>
<keyword evidence="4" id="KW-1017">Isopeptide bond</keyword>
<keyword evidence="11" id="KW-0539">Nucleus</keyword>
<evidence type="ECO:0000256" key="12">
    <source>
        <dbReference type="ARBA" id="ARBA00069242"/>
    </source>
</evidence>
<sequence length="194" mass="22327">MNPFFPGLNFPMFNPNSMILMYPNLFPSTLTTSGVQCLWEMSGRVCQEWYQNPDELAGHLNEVHIPRENKVTCYWTNCDRAGKPFKKRSELVNHVRVHTGETPFQCDVCRRRFARAQNLQLHRRSHTGEKRFACPVEGCSKRYTCSSSLSKHKITHIERAPVHCKRCHSSIVKAPTPCAQSSETASFQINFQHS</sequence>
<evidence type="ECO:0000256" key="9">
    <source>
        <dbReference type="ARBA" id="ARBA00022843"/>
    </source>
</evidence>
<evidence type="ECO:0000256" key="10">
    <source>
        <dbReference type="ARBA" id="ARBA00023125"/>
    </source>
</evidence>
<comment type="similarity">
    <text evidence="3">Belongs to the GLI C2H2-type zinc-finger protein family.</text>
</comment>
<dbReference type="Proteomes" id="UP000008068">
    <property type="component" value="Unassembled WGS sequence"/>
</dbReference>
<dbReference type="InParanoid" id="G0N2K2"/>
<dbReference type="GO" id="GO:0005730">
    <property type="term" value="C:nucleolus"/>
    <property type="evidence" value="ECO:0007669"/>
    <property type="project" value="UniProtKB-SubCell"/>
</dbReference>
<reference evidence="16" key="1">
    <citation type="submission" date="2011-07" db="EMBL/GenBank/DDBJ databases">
        <authorList>
            <consortium name="Caenorhabditis brenneri Sequencing and Analysis Consortium"/>
            <person name="Wilson R.K."/>
        </authorList>
    </citation>
    <scope>NUCLEOTIDE SEQUENCE [LARGE SCALE GENOMIC DNA]</scope>
    <source>
        <strain evidence="16">PB2801</strain>
    </source>
</reference>
<evidence type="ECO:0000256" key="4">
    <source>
        <dbReference type="ARBA" id="ARBA00022499"/>
    </source>
</evidence>
<dbReference type="PROSITE" id="PS00028">
    <property type="entry name" value="ZINC_FINGER_C2H2_1"/>
    <property type="match status" value="2"/>
</dbReference>
<dbReference type="SUPFAM" id="SSF57667">
    <property type="entry name" value="beta-beta-alpha zinc fingers"/>
    <property type="match status" value="2"/>
</dbReference>
<keyword evidence="8" id="KW-0862">Zinc</keyword>
<protein>
    <recommendedName>
        <fullName evidence="12">Wilms tumor protein homolog</fullName>
    </recommendedName>
</protein>
<evidence type="ECO:0000256" key="3">
    <source>
        <dbReference type="ARBA" id="ARBA00010831"/>
    </source>
</evidence>
<evidence type="ECO:0000313" key="15">
    <source>
        <dbReference type="EMBL" id="EGT50763.1"/>
    </source>
</evidence>
<dbReference type="InterPro" id="IPR043359">
    <property type="entry name" value="GLI-like"/>
</dbReference>
<accession>G0N2K2</accession>
<dbReference type="HOGENOM" id="CLU_131220_0_0_1"/>
<dbReference type="OrthoDB" id="5968217at2759"/>
<dbReference type="InterPro" id="IPR056436">
    <property type="entry name" value="Znf-C2H2_ZIC1-5/GLI1-3-like"/>
</dbReference>
<evidence type="ECO:0000256" key="7">
    <source>
        <dbReference type="ARBA" id="ARBA00022771"/>
    </source>
</evidence>
<keyword evidence="5" id="KW-0479">Metal-binding</keyword>
<evidence type="ECO:0000256" key="5">
    <source>
        <dbReference type="ARBA" id="ARBA00022723"/>
    </source>
</evidence>
<dbReference type="GO" id="GO:0008270">
    <property type="term" value="F:zinc ion binding"/>
    <property type="evidence" value="ECO:0007669"/>
    <property type="project" value="UniProtKB-KW"/>
</dbReference>
<dbReference type="Pfam" id="PF00096">
    <property type="entry name" value="zf-C2H2"/>
    <property type="match status" value="1"/>
</dbReference>
<dbReference type="EMBL" id="GL379830">
    <property type="protein sequence ID" value="EGT50763.1"/>
    <property type="molecule type" value="Genomic_DNA"/>
</dbReference>
<keyword evidence="10" id="KW-0238">DNA-binding</keyword>
<dbReference type="PANTHER" id="PTHR45718:SF8">
    <property type="entry name" value="GLIS FAMILY ZINC FINGER 2"/>
    <property type="match status" value="1"/>
</dbReference>
<dbReference type="InterPro" id="IPR036236">
    <property type="entry name" value="Znf_C2H2_sf"/>
</dbReference>
<dbReference type="PROSITE" id="PS50157">
    <property type="entry name" value="ZINC_FINGER_C2H2_2"/>
    <property type="match status" value="3"/>
</dbReference>
<feature type="domain" description="C2H2-type" evidence="14">
    <location>
        <begin position="76"/>
        <end position="103"/>
    </location>
</feature>
<dbReference type="GO" id="GO:0000981">
    <property type="term" value="F:DNA-binding transcription factor activity, RNA polymerase II-specific"/>
    <property type="evidence" value="ECO:0007669"/>
    <property type="project" value="TreeGrafter"/>
</dbReference>
<feature type="domain" description="C2H2-type" evidence="14">
    <location>
        <begin position="132"/>
        <end position="161"/>
    </location>
</feature>
<evidence type="ECO:0000256" key="6">
    <source>
        <dbReference type="ARBA" id="ARBA00022737"/>
    </source>
</evidence>
<dbReference type="OMA" id="CCETFSH"/>
<feature type="domain" description="C2H2-type" evidence="14">
    <location>
        <begin position="104"/>
        <end position="131"/>
    </location>
</feature>
<dbReference type="STRING" id="135651.G0N2K2"/>
<dbReference type="PANTHER" id="PTHR45718">
    <property type="entry name" value="TRANSCRIPTIONAL ACTIVATOR CUBITUS INTERRUPTUS"/>
    <property type="match status" value="1"/>
</dbReference>